<dbReference type="CDD" id="cd03241">
    <property type="entry name" value="ABC_RecN"/>
    <property type="match status" value="1"/>
</dbReference>
<keyword evidence="10" id="KW-0175">Coiled coil</keyword>
<evidence type="ECO:0000256" key="7">
    <source>
        <dbReference type="ARBA" id="ARBA00023204"/>
    </source>
</evidence>
<dbReference type="AlphaFoldDB" id="A0AAW6U8S5"/>
<protein>
    <recommendedName>
        <fullName evidence="3 9">DNA repair protein RecN</fullName>
    </recommendedName>
    <alternativeName>
        <fullName evidence="8 9">Recombination protein N</fullName>
    </alternativeName>
</protein>
<dbReference type="GO" id="GO:0009432">
    <property type="term" value="P:SOS response"/>
    <property type="evidence" value="ECO:0007669"/>
    <property type="project" value="TreeGrafter"/>
</dbReference>
<name>A0AAW6U8S5_9MOLU</name>
<organism evidence="12 13">
    <name type="scientific">Peloplasma aerotolerans</name>
    <dbReference type="NCBI Taxonomy" id="3044389"/>
    <lineage>
        <taxon>Bacteria</taxon>
        <taxon>Bacillati</taxon>
        <taxon>Mycoplasmatota</taxon>
        <taxon>Mollicutes</taxon>
        <taxon>Acholeplasmatales</taxon>
        <taxon>Acholeplasmataceae</taxon>
        <taxon>Peloplasma</taxon>
    </lineage>
</organism>
<proteinExistence type="inferred from homology"/>
<dbReference type="GO" id="GO:0006281">
    <property type="term" value="P:DNA repair"/>
    <property type="evidence" value="ECO:0007669"/>
    <property type="project" value="UniProtKB-KW"/>
</dbReference>
<keyword evidence="7 9" id="KW-0234">DNA repair</keyword>
<dbReference type="GO" id="GO:0006310">
    <property type="term" value="P:DNA recombination"/>
    <property type="evidence" value="ECO:0007669"/>
    <property type="project" value="InterPro"/>
</dbReference>
<keyword evidence="4" id="KW-0547">Nucleotide-binding</keyword>
<accession>A0AAW6U8S5</accession>
<keyword evidence="6" id="KW-0067">ATP-binding</keyword>
<dbReference type="Proteomes" id="UP001431532">
    <property type="component" value="Unassembled WGS sequence"/>
</dbReference>
<dbReference type="EMBL" id="JASCXW010000005">
    <property type="protein sequence ID" value="MDI6452508.1"/>
    <property type="molecule type" value="Genomic_DNA"/>
</dbReference>
<dbReference type="Pfam" id="PF02463">
    <property type="entry name" value="SMC_N"/>
    <property type="match status" value="1"/>
</dbReference>
<evidence type="ECO:0000313" key="13">
    <source>
        <dbReference type="Proteomes" id="UP001431532"/>
    </source>
</evidence>
<dbReference type="Gene3D" id="3.40.50.300">
    <property type="entry name" value="P-loop containing nucleotide triphosphate hydrolases"/>
    <property type="match status" value="2"/>
</dbReference>
<dbReference type="RefSeq" id="WP_282838924.1">
    <property type="nucleotide sequence ID" value="NZ_JASCXW010000005.1"/>
</dbReference>
<keyword evidence="5 9" id="KW-0227">DNA damage</keyword>
<comment type="function">
    <text evidence="1 9">May be involved in recombinational repair of damaged DNA.</text>
</comment>
<keyword evidence="13" id="KW-1185">Reference proteome</keyword>
<dbReference type="InterPro" id="IPR003395">
    <property type="entry name" value="RecF/RecN/SMC_N"/>
</dbReference>
<comment type="similarity">
    <text evidence="2 9">Belongs to the RecN family.</text>
</comment>
<feature type="domain" description="RecF/RecN/SMC N-terminal" evidence="11">
    <location>
        <begin position="1"/>
        <end position="506"/>
    </location>
</feature>
<evidence type="ECO:0000256" key="6">
    <source>
        <dbReference type="ARBA" id="ARBA00022840"/>
    </source>
</evidence>
<evidence type="ECO:0000256" key="8">
    <source>
        <dbReference type="ARBA" id="ARBA00033408"/>
    </source>
</evidence>
<evidence type="ECO:0000256" key="9">
    <source>
        <dbReference type="PIRNR" id="PIRNR003128"/>
    </source>
</evidence>
<dbReference type="PANTHER" id="PTHR11059">
    <property type="entry name" value="DNA REPAIR PROTEIN RECN"/>
    <property type="match status" value="1"/>
</dbReference>
<feature type="coiled-coil region" evidence="10">
    <location>
        <begin position="212"/>
        <end position="262"/>
    </location>
</feature>
<evidence type="ECO:0000256" key="2">
    <source>
        <dbReference type="ARBA" id="ARBA00009441"/>
    </source>
</evidence>
<evidence type="ECO:0000256" key="3">
    <source>
        <dbReference type="ARBA" id="ARBA00021315"/>
    </source>
</evidence>
<evidence type="ECO:0000256" key="5">
    <source>
        <dbReference type="ARBA" id="ARBA00022763"/>
    </source>
</evidence>
<sequence length="549" mass="63519">MLKALHVKNFALIDDLEMQFESGLTALTGETGAGKSIIMESLQLLFGKRSDAQMIRHGESKAYVHGLFELNQSQQEILDLPKLIDVEREIDQNGRHTMRINDQITTLSRLKEVMNTIGSIHSQNETMNLFDKSFYLTFIDQVDQKSVDQLLNQYLIDRSHYLAKKKHFETLKQKKSQSIEKQSFLEYQVKELKGYNLEPDEKDVLEDKIEKLKNHDKIMNQLRTAYQQLDNEMFQIDQVYEAGRALEKISNLDLEYKEMSERLVSAYYDLDDVKSKVYQTIEGLDFDEEAFNLMQERSFELIKIEQKYQKSINEVIDYLKEIEEELHLITDYDAYIESSSQEVKKAFQKAYESGLKLSKLRSKLALQLSKDVLIELKDLDLDKSVFNIEFEKDDSGDIQLMETGLDQVEFYISLNEGEPVKPLAKVASGGERARFMFALKSIYAKANKLSLLILDEIDIGISGKTAAKVATKMNVLSDMMQLLVITHLPQVAARANHHYGITKIKEKDRMVTRIQKLNEDERIEMIALMLSDEKLSHFAIEQAKMLLRK</sequence>
<dbReference type="PIRSF" id="PIRSF003128">
    <property type="entry name" value="RecN"/>
    <property type="match status" value="1"/>
</dbReference>
<evidence type="ECO:0000256" key="4">
    <source>
        <dbReference type="ARBA" id="ARBA00022741"/>
    </source>
</evidence>
<evidence type="ECO:0000256" key="1">
    <source>
        <dbReference type="ARBA" id="ARBA00003618"/>
    </source>
</evidence>
<evidence type="ECO:0000256" key="10">
    <source>
        <dbReference type="SAM" id="Coils"/>
    </source>
</evidence>
<dbReference type="NCBIfam" id="TIGR00634">
    <property type="entry name" value="recN"/>
    <property type="match status" value="1"/>
</dbReference>
<comment type="caution">
    <text evidence="12">The sequence shown here is derived from an EMBL/GenBank/DDBJ whole genome shotgun (WGS) entry which is preliminary data.</text>
</comment>
<dbReference type="GO" id="GO:0005524">
    <property type="term" value="F:ATP binding"/>
    <property type="evidence" value="ECO:0007669"/>
    <property type="project" value="UniProtKB-KW"/>
</dbReference>
<dbReference type="PANTHER" id="PTHR11059:SF0">
    <property type="entry name" value="DNA REPAIR PROTEIN RECN"/>
    <property type="match status" value="1"/>
</dbReference>
<dbReference type="GO" id="GO:0043590">
    <property type="term" value="C:bacterial nucleoid"/>
    <property type="evidence" value="ECO:0007669"/>
    <property type="project" value="TreeGrafter"/>
</dbReference>
<reference evidence="12" key="1">
    <citation type="submission" date="2023-05" db="EMBL/GenBank/DDBJ databases">
        <title>Mariniplasma microaerophilum sp. nov., a novel anaerobic mollicute isolated from terrestrial mud volcano, Taman Peninsula, Russia.</title>
        <authorList>
            <person name="Khomyakova M.A."/>
            <person name="Merkel A.Y."/>
            <person name="Slobodkin A.I."/>
        </authorList>
    </citation>
    <scope>NUCLEOTIDE SEQUENCE</scope>
    <source>
        <strain evidence="12">M4Ah</strain>
    </source>
</reference>
<gene>
    <name evidence="12" type="primary">recN</name>
    <name evidence="12" type="ORF">QJ521_02920</name>
</gene>
<evidence type="ECO:0000259" key="11">
    <source>
        <dbReference type="Pfam" id="PF02463"/>
    </source>
</evidence>
<dbReference type="InterPro" id="IPR004604">
    <property type="entry name" value="DNA_recomb/repair_RecN"/>
</dbReference>
<dbReference type="SUPFAM" id="SSF52540">
    <property type="entry name" value="P-loop containing nucleoside triphosphate hydrolases"/>
    <property type="match status" value="2"/>
</dbReference>
<dbReference type="InterPro" id="IPR027417">
    <property type="entry name" value="P-loop_NTPase"/>
</dbReference>
<evidence type="ECO:0000313" key="12">
    <source>
        <dbReference type="EMBL" id="MDI6452508.1"/>
    </source>
</evidence>